<dbReference type="Gene3D" id="1.20.1740.10">
    <property type="entry name" value="Amino acid/polyamine transporter I"/>
    <property type="match status" value="1"/>
</dbReference>
<feature type="transmembrane region" description="Helical" evidence="2">
    <location>
        <begin position="385"/>
        <end position="403"/>
    </location>
</feature>
<dbReference type="Proteomes" id="UP001529257">
    <property type="component" value="Unassembled WGS sequence"/>
</dbReference>
<feature type="compositionally biased region" description="Low complexity" evidence="1">
    <location>
        <begin position="21"/>
        <end position="31"/>
    </location>
</feature>
<comment type="caution">
    <text evidence="3">The sequence shown here is derived from an EMBL/GenBank/DDBJ whole genome shotgun (WGS) entry which is preliminary data.</text>
</comment>
<feature type="transmembrane region" description="Helical" evidence="2">
    <location>
        <begin position="280"/>
        <end position="302"/>
    </location>
</feature>
<name>A0ABT7U032_ACTVI</name>
<evidence type="ECO:0000256" key="2">
    <source>
        <dbReference type="SAM" id="Phobius"/>
    </source>
</evidence>
<feature type="transmembrane region" description="Helical" evidence="2">
    <location>
        <begin position="80"/>
        <end position="99"/>
    </location>
</feature>
<feature type="region of interest" description="Disordered" evidence="1">
    <location>
        <begin position="1"/>
        <end position="41"/>
    </location>
</feature>
<feature type="transmembrane region" description="Helical" evidence="2">
    <location>
        <begin position="355"/>
        <end position="373"/>
    </location>
</feature>
<feature type="transmembrane region" description="Helical" evidence="2">
    <location>
        <begin position="120"/>
        <end position="144"/>
    </location>
</feature>
<proteinExistence type="predicted"/>
<feature type="transmembrane region" description="Helical" evidence="2">
    <location>
        <begin position="409"/>
        <end position="431"/>
    </location>
</feature>
<feature type="transmembrane region" description="Helical" evidence="2">
    <location>
        <begin position="150"/>
        <end position="173"/>
    </location>
</feature>
<evidence type="ECO:0000313" key="4">
    <source>
        <dbReference type="Proteomes" id="UP001529257"/>
    </source>
</evidence>
<protein>
    <submittedName>
        <fullName evidence="3">APC family permease</fullName>
    </submittedName>
</protein>
<dbReference type="PIRSF" id="PIRSF006060">
    <property type="entry name" value="AA_transporter"/>
    <property type="match status" value="1"/>
</dbReference>
<feature type="transmembrane region" description="Helical" evidence="2">
    <location>
        <begin position="323"/>
        <end position="343"/>
    </location>
</feature>
<keyword evidence="2" id="KW-1133">Transmembrane helix</keyword>
<dbReference type="EMBL" id="JAUDBR010000016">
    <property type="protein sequence ID" value="MDM8077443.1"/>
    <property type="molecule type" value="Genomic_DNA"/>
</dbReference>
<reference evidence="4" key="1">
    <citation type="submission" date="2023-06" db="EMBL/GenBank/DDBJ databases">
        <title>Identification and characterization of horizontal gene transfer across gut microbiota members of farm animals based on homology search.</title>
        <authorList>
            <person name="Zeman M."/>
            <person name="Kubasova T."/>
            <person name="Jahodarova E."/>
            <person name="Nykrynova M."/>
            <person name="Rychlik I."/>
        </authorList>
    </citation>
    <scope>NUCLEOTIDE SEQUENCE [LARGE SCALE GENOMIC DNA]</scope>
    <source>
        <strain evidence="4">ET81</strain>
    </source>
</reference>
<dbReference type="RefSeq" id="WP_141759064.1">
    <property type="nucleotide sequence ID" value="NZ_JAUDBR010000016.1"/>
</dbReference>
<feature type="transmembrane region" description="Helical" evidence="2">
    <location>
        <begin position="217"/>
        <end position="237"/>
    </location>
</feature>
<keyword evidence="2" id="KW-0472">Membrane</keyword>
<keyword evidence="2" id="KW-0812">Transmembrane</keyword>
<feature type="transmembrane region" description="Helical" evidence="2">
    <location>
        <begin position="249"/>
        <end position="268"/>
    </location>
</feature>
<keyword evidence="4" id="KW-1185">Reference proteome</keyword>
<gene>
    <name evidence="3" type="ORF">QUV91_10330</name>
</gene>
<feature type="transmembrane region" description="Helical" evidence="2">
    <location>
        <begin position="180"/>
        <end position="205"/>
    </location>
</feature>
<sequence length="457" mass="45554">MLAPGSTTPPRPPREGGGARGTAAGSAHSGPGDPGGGAAGGPRLSVLQGSALALSATAPWYSIMVTAPLIAALVGSGTAVVYLLAAIPAALVAAGMSANDRRDPHKGSVYTWVRRALPRTGWFAGFCLAATGVIATSGMAYVAADLLAPAAPAALKAALAAVLTALAALIDLYELRLMAALQYLAVIAGLGATIVCAGLVAGGGVRLAPMTGSPLDWFHAVLLAVFAYWGFDAIFALTDVTGAGAPQRVTALTMLGLMGFFAVGGTAYSAVDPAPVTGHLVVRVAVVSSAIMSLGSTLVPTARGIEAMADARQVPSWAGRLRSTSWTTAVVTAASVAWTGLLFVSEGLFTDTVEALSVLVGLYFAASSLIAAIHARSRRERRIQSVAVALMVVITAAVAIQMLDPGYGTTAVCGVGGVGLIVVGLSALGAAGALRYGRPDGGAGGGRPDSEGRRAAG</sequence>
<evidence type="ECO:0000313" key="3">
    <source>
        <dbReference type="EMBL" id="MDM8077443.1"/>
    </source>
</evidence>
<accession>A0ABT7U032</accession>
<evidence type="ECO:0000256" key="1">
    <source>
        <dbReference type="SAM" id="MobiDB-lite"/>
    </source>
</evidence>
<organism evidence="3 4">
    <name type="scientific">Actinomyces viscosus</name>
    <dbReference type="NCBI Taxonomy" id="1656"/>
    <lineage>
        <taxon>Bacteria</taxon>
        <taxon>Bacillati</taxon>
        <taxon>Actinomycetota</taxon>
        <taxon>Actinomycetes</taxon>
        <taxon>Actinomycetales</taxon>
        <taxon>Actinomycetaceae</taxon>
        <taxon>Actinomyces</taxon>
    </lineage>
</organism>